<sequence>MSGTEALDTFEVIANSVRASLASKDHLRECNAEIYALQKRGDLAAAGMARYGPRLQDECSSLHATLERNKEYAVTRKLELLVTRERLLKESREHSERCTSAWSRIGQHAAVYFDRCLAAGFREPWSLPEGACRDLRKLLDLLELNKNAKAQLRSLRYRLITARNAQWRAEREIESVPQVLPDALGQHLDSVRRKNLITEIGNIQAEFDAIETEVADRSEVTEATSREWSLSVLSEFLEAAGRCIFPDKPASEPSRDRSEMSGEAKGIQDSFDEVTNRIPDPLDEEAEQGPDFVDEEEDQAPDFEYGTPDLLQEYIIERDYLEEAQRRAGVYLAREQDEVTRAERIMTFGRSSLAFFAEREDARKKISFDNLQDSEQRLEDARDRLLASGGEIPRTPTPEQKNPLKGGPRSSREPRGSDRGSRVSQYSGKIRKLNRRPLNTWRFRTQDAASISQLSKRSEYKLPSLRGRSLTGSFSITPERADRREEYKAEQERIRAEQKRIRDEQERM</sequence>
<feature type="compositionally biased region" description="Acidic residues" evidence="1">
    <location>
        <begin position="281"/>
        <end position="301"/>
    </location>
</feature>
<feature type="compositionally biased region" description="Basic and acidic residues" evidence="1">
    <location>
        <begin position="249"/>
        <end position="262"/>
    </location>
</feature>
<protein>
    <submittedName>
        <fullName evidence="2">Uncharacterized protein</fullName>
    </submittedName>
</protein>
<reference evidence="2 3" key="1">
    <citation type="submission" date="2016-10" db="EMBL/GenBank/DDBJ databases">
        <authorList>
            <person name="Varghese N."/>
        </authorList>
    </citation>
    <scope>NUCLEOTIDE SEQUENCE [LARGE SCALE GENOMIC DNA]</scope>
</reference>
<feature type="compositionally biased region" description="Basic and acidic residues" evidence="1">
    <location>
        <begin position="410"/>
        <end position="421"/>
    </location>
</feature>
<feature type="region of interest" description="Disordered" evidence="1">
    <location>
        <begin position="387"/>
        <end position="430"/>
    </location>
</feature>
<dbReference type="AlphaFoldDB" id="A0A1Y6LV21"/>
<feature type="compositionally biased region" description="Basic and acidic residues" evidence="1">
    <location>
        <begin position="479"/>
        <end position="508"/>
    </location>
</feature>
<dbReference type="EMBL" id="LT882683">
    <property type="protein sequence ID" value="SMY27268.1"/>
    <property type="molecule type" value="Genomic_DNA"/>
</dbReference>
<dbReference type="Proteomes" id="UP000215453">
    <property type="component" value="Chromosome 8"/>
</dbReference>
<gene>
    <name evidence="2" type="ORF">ZT1A5_G8712</name>
</gene>
<evidence type="ECO:0000256" key="1">
    <source>
        <dbReference type="SAM" id="MobiDB-lite"/>
    </source>
</evidence>
<accession>A0A1Y6LV21</accession>
<evidence type="ECO:0000313" key="2">
    <source>
        <dbReference type="EMBL" id="SMY27268.1"/>
    </source>
</evidence>
<organism evidence="2 3">
    <name type="scientific">Zymoseptoria tritici ST99CH_1A5</name>
    <dbReference type="NCBI Taxonomy" id="1276529"/>
    <lineage>
        <taxon>Eukaryota</taxon>
        <taxon>Fungi</taxon>
        <taxon>Dikarya</taxon>
        <taxon>Ascomycota</taxon>
        <taxon>Pezizomycotina</taxon>
        <taxon>Dothideomycetes</taxon>
        <taxon>Dothideomycetidae</taxon>
        <taxon>Mycosphaerellales</taxon>
        <taxon>Mycosphaerellaceae</taxon>
        <taxon>Zymoseptoria</taxon>
    </lineage>
</organism>
<feature type="region of interest" description="Disordered" evidence="1">
    <location>
        <begin position="245"/>
        <end position="305"/>
    </location>
</feature>
<feature type="region of interest" description="Disordered" evidence="1">
    <location>
        <begin position="468"/>
        <end position="508"/>
    </location>
</feature>
<evidence type="ECO:0000313" key="3">
    <source>
        <dbReference type="Proteomes" id="UP000215453"/>
    </source>
</evidence>
<name>A0A1Y6LV21_ZYMTR</name>
<proteinExistence type="predicted"/>